<evidence type="ECO:0000256" key="5">
    <source>
        <dbReference type="ARBA" id="ARBA00023242"/>
    </source>
</evidence>
<dbReference type="InterPro" id="IPR038945">
    <property type="entry name" value="MBD13-like"/>
</dbReference>
<feature type="region of interest" description="Disordered" evidence="6">
    <location>
        <begin position="719"/>
        <end position="818"/>
    </location>
</feature>
<dbReference type="GO" id="GO:0003677">
    <property type="term" value="F:DNA binding"/>
    <property type="evidence" value="ECO:0007669"/>
    <property type="project" value="UniProtKB-KW"/>
</dbReference>
<comment type="caution">
    <text evidence="8">The sequence shown here is derived from an EMBL/GenBank/DDBJ whole genome shotgun (WGS) entry which is preliminary data.</text>
</comment>
<organism evidence="8 9">
    <name type="scientific">Forsythia ovata</name>
    <dbReference type="NCBI Taxonomy" id="205694"/>
    <lineage>
        <taxon>Eukaryota</taxon>
        <taxon>Viridiplantae</taxon>
        <taxon>Streptophyta</taxon>
        <taxon>Embryophyta</taxon>
        <taxon>Tracheophyta</taxon>
        <taxon>Spermatophyta</taxon>
        <taxon>Magnoliopsida</taxon>
        <taxon>eudicotyledons</taxon>
        <taxon>Gunneridae</taxon>
        <taxon>Pentapetalae</taxon>
        <taxon>asterids</taxon>
        <taxon>lamiids</taxon>
        <taxon>Lamiales</taxon>
        <taxon>Oleaceae</taxon>
        <taxon>Forsythieae</taxon>
        <taxon>Forsythia</taxon>
    </lineage>
</organism>
<feature type="domain" description="MBD" evidence="7">
    <location>
        <begin position="430"/>
        <end position="509"/>
    </location>
</feature>
<gene>
    <name evidence="8" type="ORF">Fot_13282</name>
</gene>
<dbReference type="Proteomes" id="UP001604277">
    <property type="component" value="Unassembled WGS sequence"/>
</dbReference>
<dbReference type="PROSITE" id="PS50982">
    <property type="entry name" value="MBD"/>
    <property type="match status" value="5"/>
</dbReference>
<feature type="compositionally biased region" description="Pro residues" evidence="6">
    <location>
        <begin position="964"/>
        <end position="975"/>
    </location>
</feature>
<dbReference type="CDD" id="cd00122">
    <property type="entry name" value="MBD"/>
    <property type="match status" value="1"/>
</dbReference>
<evidence type="ECO:0000256" key="4">
    <source>
        <dbReference type="ARBA" id="ARBA00023163"/>
    </source>
</evidence>
<dbReference type="GO" id="GO:0005634">
    <property type="term" value="C:nucleus"/>
    <property type="evidence" value="ECO:0007669"/>
    <property type="project" value="UniProtKB-SubCell"/>
</dbReference>
<name>A0ABD1W304_9LAMI</name>
<evidence type="ECO:0000259" key="7">
    <source>
        <dbReference type="PROSITE" id="PS50982"/>
    </source>
</evidence>
<keyword evidence="5" id="KW-0539">Nucleus</keyword>
<accession>A0ABD1W304</accession>
<keyword evidence="4" id="KW-0804">Transcription</keyword>
<dbReference type="Gene3D" id="3.30.890.10">
    <property type="entry name" value="Methyl-cpg-binding Protein 2, Chain A"/>
    <property type="match status" value="6"/>
</dbReference>
<keyword evidence="9" id="KW-1185">Reference proteome</keyword>
<dbReference type="EMBL" id="JBFOLJ010000004">
    <property type="protein sequence ID" value="KAL2544049.1"/>
    <property type="molecule type" value="Genomic_DNA"/>
</dbReference>
<keyword evidence="3" id="KW-0238">DNA-binding</keyword>
<reference evidence="9" key="1">
    <citation type="submission" date="2024-07" db="EMBL/GenBank/DDBJ databases">
        <title>Two chromosome-level genome assemblies of Korean endemic species Abeliophyllum distichum and Forsythia ovata (Oleaceae).</title>
        <authorList>
            <person name="Jang H."/>
        </authorList>
    </citation>
    <scope>NUCLEOTIDE SEQUENCE [LARGE SCALE GENOMIC DNA]</scope>
</reference>
<evidence type="ECO:0000256" key="6">
    <source>
        <dbReference type="SAM" id="MobiDB-lite"/>
    </source>
</evidence>
<feature type="compositionally biased region" description="Basic and acidic residues" evidence="6">
    <location>
        <begin position="720"/>
        <end position="730"/>
    </location>
</feature>
<protein>
    <submittedName>
        <fullName evidence="8">Methyl-CpG-binding domain-containing protein 13-like</fullName>
    </submittedName>
</protein>
<keyword evidence="2" id="KW-0805">Transcription regulation</keyword>
<feature type="compositionally biased region" description="Basic and acidic residues" evidence="6">
    <location>
        <begin position="769"/>
        <end position="785"/>
    </location>
</feature>
<dbReference type="PANTHER" id="PTHR34067">
    <property type="entry name" value="OS04G0193200 PROTEIN"/>
    <property type="match status" value="1"/>
</dbReference>
<feature type="domain" description="MBD" evidence="7">
    <location>
        <begin position="308"/>
        <end position="375"/>
    </location>
</feature>
<feature type="region of interest" description="Disordered" evidence="6">
    <location>
        <begin position="928"/>
        <end position="996"/>
    </location>
</feature>
<evidence type="ECO:0000256" key="1">
    <source>
        <dbReference type="ARBA" id="ARBA00004123"/>
    </source>
</evidence>
<comment type="subcellular location">
    <subcellularLocation>
        <location evidence="1">Nucleus</location>
    </subcellularLocation>
</comment>
<feature type="domain" description="MBD" evidence="7">
    <location>
        <begin position="77"/>
        <end position="150"/>
    </location>
</feature>
<proteinExistence type="predicted"/>
<evidence type="ECO:0000256" key="3">
    <source>
        <dbReference type="ARBA" id="ARBA00023125"/>
    </source>
</evidence>
<feature type="compositionally biased region" description="Low complexity" evidence="6">
    <location>
        <begin position="976"/>
        <end position="990"/>
    </location>
</feature>
<evidence type="ECO:0000256" key="2">
    <source>
        <dbReference type="ARBA" id="ARBA00023015"/>
    </source>
</evidence>
<dbReference type="SUPFAM" id="SSF54171">
    <property type="entry name" value="DNA-binding domain"/>
    <property type="match status" value="5"/>
</dbReference>
<dbReference type="Pfam" id="PF01429">
    <property type="entry name" value="MBD"/>
    <property type="match status" value="2"/>
</dbReference>
<feature type="domain" description="MBD" evidence="7">
    <location>
        <begin position="551"/>
        <end position="620"/>
    </location>
</feature>
<evidence type="ECO:0000313" key="8">
    <source>
        <dbReference type="EMBL" id="KAL2544049.1"/>
    </source>
</evidence>
<dbReference type="AlphaFoldDB" id="A0ABD1W304"/>
<sequence>MVARKAPEWLPPGFIEKLKVKNGRKIKYYCNVATGKEFYSKKDVIDCAKTEEICHDTLQTRRNEDNKSSNDNIGLTSVKANDSTEWLPNGWVMEERPRKSNSHVGSTYKVYINPAAGRKFYSKQAVVRYLKTMEQSSTTAEQIKHDSVGQSSLIQDVSQPCKLITGSGCTPKENKEGNDEHLLNMVAIQSTSVDGLPPGWIKEIKTNRSGSRIRKVAYYTDPVSGYVFYSKKDAFRYMETNDIGRCAVRPKKREMDDLELIKNEIPRDNVGESPLRQHVSEDCKLMTGSACTPKENKVGNDKQSLDMVAIQGTSEDGLPPGWTKEIKRSKSGSRIKTYPFYTDPVSGYIFYSKMDALRYLETNDIRSCRVRPRKKQVDDQELIKNEIPHGNVHESTLNQDVSQDCKLMVSSGCTPERNKKHQGKHSFKKVTIQSTSADGLPPGWIKEIKTSASGSKMRKDPYYTDPVSGYVFRSKKDALRYLETSNIGSCLTRPKKRVLDNLVLTNEIPHENLGESSLKLDVSEECKLMTSSGCISEENKDGNDKDSSKMVAIQSPTADGLPAGWITEIKTGKFGNIRKIYINLSTGSRFYSKPAVARYLKSVENSSTIAEQNKTSSLVDEKLSKNIETKRQLFVGGKSNDGEESLDTENLAASEAKILKENLGNNASDNGVLTCENTTKCAATDNRPGPTNEGSEKEVTVIAKDVTIDSRATSLLTEQKLSESEVEKQTHKTQAGSRKSKKRGSQDLPSRTSKRLAGCKPDVPPDTIFSERAEDRKPTVTEADKSSSFPPNVVAKPTDTEADKSSSFPPNVGADGVPQLSAIEPVKEVADPASEGDEILQEIEPSNKGEKLLTEDAVPEEQTLGKAIENRENDNSRSQDSQLFYPFGESWSDPCLEFAFKTLTGELPVDDTLAFPGSFPQQIDIPYSQTNGCSLPPDVPTIFQNEVPPLPSPFQQQGAVARSPPNPLFPDPGNPSFPSSSGISSQQPSNKDYQTR</sequence>
<dbReference type="PANTHER" id="PTHR34067:SF20">
    <property type="entry name" value="OS08G0206700 PROTEIN"/>
    <property type="match status" value="1"/>
</dbReference>
<feature type="domain" description="MBD" evidence="7">
    <location>
        <begin position="186"/>
        <end position="253"/>
    </location>
</feature>
<dbReference type="InterPro" id="IPR016177">
    <property type="entry name" value="DNA-bd_dom_sf"/>
</dbReference>
<dbReference type="InterPro" id="IPR001739">
    <property type="entry name" value="Methyl_CpG_DNA-bd"/>
</dbReference>
<evidence type="ECO:0000313" key="9">
    <source>
        <dbReference type="Proteomes" id="UP001604277"/>
    </source>
</evidence>